<evidence type="ECO:0000256" key="1">
    <source>
        <dbReference type="SAM" id="MobiDB-lite"/>
    </source>
</evidence>
<gene>
    <name evidence="2" type="ORF">N658DRAFT_562271</name>
</gene>
<evidence type="ECO:0000313" key="3">
    <source>
        <dbReference type="Proteomes" id="UP001305647"/>
    </source>
</evidence>
<reference evidence="2" key="1">
    <citation type="journal article" date="2023" name="Mol. Phylogenet. Evol.">
        <title>Genome-scale phylogeny and comparative genomics of the fungal order Sordariales.</title>
        <authorList>
            <person name="Hensen N."/>
            <person name="Bonometti L."/>
            <person name="Westerberg I."/>
            <person name="Brannstrom I.O."/>
            <person name="Guillou S."/>
            <person name="Cros-Aarteil S."/>
            <person name="Calhoun S."/>
            <person name="Haridas S."/>
            <person name="Kuo A."/>
            <person name="Mondo S."/>
            <person name="Pangilinan J."/>
            <person name="Riley R."/>
            <person name="LaButti K."/>
            <person name="Andreopoulos B."/>
            <person name="Lipzen A."/>
            <person name="Chen C."/>
            <person name="Yan M."/>
            <person name="Daum C."/>
            <person name="Ng V."/>
            <person name="Clum A."/>
            <person name="Steindorff A."/>
            <person name="Ohm R.A."/>
            <person name="Martin F."/>
            <person name="Silar P."/>
            <person name="Natvig D.O."/>
            <person name="Lalanne C."/>
            <person name="Gautier V."/>
            <person name="Ament-Velasquez S.L."/>
            <person name="Kruys A."/>
            <person name="Hutchinson M.I."/>
            <person name="Powell A.J."/>
            <person name="Barry K."/>
            <person name="Miller A.N."/>
            <person name="Grigoriev I.V."/>
            <person name="Debuchy R."/>
            <person name="Gladieux P."/>
            <person name="Hiltunen Thoren M."/>
            <person name="Johannesson H."/>
        </authorList>
    </citation>
    <scope>NUCLEOTIDE SEQUENCE</scope>
    <source>
        <strain evidence="2">CBS 757.83</strain>
    </source>
</reference>
<dbReference type="Proteomes" id="UP001305647">
    <property type="component" value="Unassembled WGS sequence"/>
</dbReference>
<sequence length="241" mass="25406">MESIEVSAHELRTRWTTHPKPGVVFHPRDDRHEYREYPAANYERDFHFRGCRSIVFLRAERDGTEKDVILLTQGSGHMTLPAKVRVVVQSGHAKWEPAASATAGGSSSGASTVVGGPGGMSSGGFRAPPPSRASGYARSSTGYSAYTSSSPSAAGGRSNAQAYLLGPPRRSSSYMSACNVPLPPSDAGVRSSAGSSGDWEVIEQMSSYGGKARDNDACSIAPSESISSVGSRGGASRYSRR</sequence>
<feature type="region of interest" description="Disordered" evidence="1">
    <location>
        <begin position="184"/>
        <end position="241"/>
    </location>
</feature>
<keyword evidence="3" id="KW-1185">Reference proteome</keyword>
<feature type="compositionally biased region" description="Low complexity" evidence="1">
    <location>
        <begin position="225"/>
        <end position="241"/>
    </location>
</feature>
<feature type="compositionally biased region" description="Low complexity" evidence="1">
    <location>
        <begin position="133"/>
        <end position="156"/>
    </location>
</feature>
<accession>A0AAN6PTF4</accession>
<dbReference type="AlphaFoldDB" id="A0AAN6PTF4"/>
<feature type="compositionally biased region" description="Low complexity" evidence="1">
    <location>
        <begin position="97"/>
        <end position="114"/>
    </location>
</feature>
<dbReference type="EMBL" id="MU863700">
    <property type="protein sequence ID" value="KAK4096711.1"/>
    <property type="molecule type" value="Genomic_DNA"/>
</dbReference>
<organism evidence="2 3">
    <name type="scientific">Parathielavia hyrcaniae</name>
    <dbReference type="NCBI Taxonomy" id="113614"/>
    <lineage>
        <taxon>Eukaryota</taxon>
        <taxon>Fungi</taxon>
        <taxon>Dikarya</taxon>
        <taxon>Ascomycota</taxon>
        <taxon>Pezizomycotina</taxon>
        <taxon>Sordariomycetes</taxon>
        <taxon>Sordariomycetidae</taxon>
        <taxon>Sordariales</taxon>
        <taxon>Chaetomiaceae</taxon>
        <taxon>Parathielavia</taxon>
    </lineage>
</organism>
<name>A0AAN6PTF4_9PEZI</name>
<evidence type="ECO:0000313" key="2">
    <source>
        <dbReference type="EMBL" id="KAK4096711.1"/>
    </source>
</evidence>
<feature type="region of interest" description="Disordered" evidence="1">
    <location>
        <begin position="97"/>
        <end position="166"/>
    </location>
</feature>
<protein>
    <submittedName>
        <fullName evidence="2">Uncharacterized protein</fullName>
    </submittedName>
</protein>
<proteinExistence type="predicted"/>
<reference evidence="2" key="2">
    <citation type="submission" date="2023-05" db="EMBL/GenBank/DDBJ databases">
        <authorList>
            <consortium name="Lawrence Berkeley National Laboratory"/>
            <person name="Steindorff A."/>
            <person name="Hensen N."/>
            <person name="Bonometti L."/>
            <person name="Westerberg I."/>
            <person name="Brannstrom I.O."/>
            <person name="Guillou S."/>
            <person name="Cros-Aarteil S."/>
            <person name="Calhoun S."/>
            <person name="Haridas S."/>
            <person name="Kuo A."/>
            <person name="Mondo S."/>
            <person name="Pangilinan J."/>
            <person name="Riley R."/>
            <person name="Labutti K."/>
            <person name="Andreopoulos B."/>
            <person name="Lipzen A."/>
            <person name="Chen C."/>
            <person name="Yanf M."/>
            <person name="Daum C."/>
            <person name="Ng V."/>
            <person name="Clum A."/>
            <person name="Ohm R."/>
            <person name="Martin F."/>
            <person name="Silar P."/>
            <person name="Natvig D."/>
            <person name="Lalanne C."/>
            <person name="Gautier V."/>
            <person name="Ament-Velasquez S.L."/>
            <person name="Kruys A."/>
            <person name="Hutchinson M.I."/>
            <person name="Powell A.J."/>
            <person name="Barry K."/>
            <person name="Miller A.N."/>
            <person name="Grigoriev I.V."/>
            <person name="Debuchy R."/>
            <person name="Gladieux P."/>
            <person name="Thoren M.H."/>
            <person name="Johannesson H."/>
        </authorList>
    </citation>
    <scope>NUCLEOTIDE SEQUENCE</scope>
    <source>
        <strain evidence="2">CBS 757.83</strain>
    </source>
</reference>
<comment type="caution">
    <text evidence="2">The sequence shown here is derived from an EMBL/GenBank/DDBJ whole genome shotgun (WGS) entry which is preliminary data.</text>
</comment>